<feature type="domain" description="Major facilitator superfamily (MFS) profile" evidence="7">
    <location>
        <begin position="26"/>
        <end position="440"/>
    </location>
</feature>
<dbReference type="PANTHER" id="PTHR43791">
    <property type="entry name" value="PERMEASE-RELATED"/>
    <property type="match status" value="1"/>
</dbReference>
<evidence type="ECO:0000313" key="9">
    <source>
        <dbReference type="Proteomes" id="UP000590740"/>
    </source>
</evidence>
<feature type="transmembrane region" description="Helical" evidence="6">
    <location>
        <begin position="259"/>
        <end position="283"/>
    </location>
</feature>
<feature type="transmembrane region" description="Helical" evidence="6">
    <location>
        <begin position="347"/>
        <end position="365"/>
    </location>
</feature>
<keyword evidence="3 6" id="KW-0812">Transmembrane</keyword>
<dbReference type="PANTHER" id="PTHR43791:SF100">
    <property type="entry name" value="SUGAR TRANSPORTER"/>
    <property type="match status" value="1"/>
</dbReference>
<dbReference type="Pfam" id="PF07690">
    <property type="entry name" value="MFS_1"/>
    <property type="match status" value="1"/>
</dbReference>
<accession>A0A7W7Y803</accession>
<dbReference type="InterPro" id="IPR036259">
    <property type="entry name" value="MFS_trans_sf"/>
</dbReference>
<dbReference type="InterPro" id="IPR020846">
    <property type="entry name" value="MFS_dom"/>
</dbReference>
<evidence type="ECO:0000256" key="2">
    <source>
        <dbReference type="ARBA" id="ARBA00022448"/>
    </source>
</evidence>
<evidence type="ECO:0000259" key="7">
    <source>
        <dbReference type="PROSITE" id="PS50850"/>
    </source>
</evidence>
<keyword evidence="4 6" id="KW-1133">Transmembrane helix</keyword>
<dbReference type="SUPFAM" id="SSF103473">
    <property type="entry name" value="MFS general substrate transporter"/>
    <property type="match status" value="1"/>
</dbReference>
<feature type="transmembrane region" description="Helical" evidence="6">
    <location>
        <begin position="417"/>
        <end position="437"/>
    </location>
</feature>
<feature type="transmembrane region" description="Helical" evidence="6">
    <location>
        <begin position="118"/>
        <end position="139"/>
    </location>
</feature>
<feature type="transmembrane region" description="Helical" evidence="6">
    <location>
        <begin position="377"/>
        <end position="397"/>
    </location>
</feature>
<dbReference type="InterPro" id="IPR011701">
    <property type="entry name" value="MFS"/>
</dbReference>
<feature type="transmembrane region" description="Helical" evidence="6">
    <location>
        <begin position="61"/>
        <end position="81"/>
    </location>
</feature>
<proteinExistence type="predicted"/>
<sequence length="446" mass="48772">MSSSSPDTSSQTAALDRARSKAYWHLLPLLFVSYMIAYVDRQNVAVAKLTMTKDLQGFDNAVIGFGAGIFYIGYVLLEIPGTLMVERWSARKWICRIMITWGMMAGLTAAVTTPWQFYTVRFLLGLAEAGFFPGVIVYLTHWFPSRDRARALAIFLVAAPLAQIVSPFISFRLLQIGSDAAHPVLLGLVGWQWVYVFWALPAVVLGAIVFYKLVDRPGQAAWLTAEEKAALESELERESGQASKGRRMTVLEALSHPKVLLLALAYFCMTTGSIGMELFMTSILNDWYHPGPDTLKWLITLPPIAALVGQLVAGWSSDRFKERRWHAVVPIVMGSAAMGLLPQTQGSMVMTVLCFMAAFTGFKSYMPAFWALPSMFLTATAAAGSIGLINSLGNLGGAFGSTLLGTVEKMTGSYVGALYYMCCSALVSATIIFFFGMGRKGEDSAR</sequence>
<evidence type="ECO:0000256" key="1">
    <source>
        <dbReference type="ARBA" id="ARBA00004141"/>
    </source>
</evidence>
<evidence type="ECO:0000256" key="6">
    <source>
        <dbReference type="SAM" id="Phobius"/>
    </source>
</evidence>
<evidence type="ECO:0000256" key="5">
    <source>
        <dbReference type="ARBA" id="ARBA00023136"/>
    </source>
</evidence>
<feature type="transmembrane region" description="Helical" evidence="6">
    <location>
        <begin position="295"/>
        <end position="313"/>
    </location>
</feature>
<dbReference type="PROSITE" id="PS50850">
    <property type="entry name" value="MFS"/>
    <property type="match status" value="1"/>
</dbReference>
<gene>
    <name evidence="8" type="ORF">HNQ65_000484</name>
</gene>
<dbReference type="FunFam" id="1.20.1250.20:FF:000018">
    <property type="entry name" value="MFS transporter permease"/>
    <property type="match status" value="1"/>
</dbReference>
<dbReference type="EMBL" id="JACHIG010000001">
    <property type="protein sequence ID" value="MBB5030930.1"/>
    <property type="molecule type" value="Genomic_DNA"/>
</dbReference>
<feature type="transmembrane region" description="Helical" evidence="6">
    <location>
        <begin position="22"/>
        <end position="41"/>
    </location>
</feature>
<keyword evidence="5 6" id="KW-0472">Membrane</keyword>
<dbReference type="AlphaFoldDB" id="A0A7W7Y803"/>
<dbReference type="RefSeq" id="WP_184337880.1">
    <property type="nucleotide sequence ID" value="NZ_JACHIG010000001.1"/>
</dbReference>
<dbReference type="CDD" id="cd17319">
    <property type="entry name" value="MFS_ExuT_GudP_like"/>
    <property type="match status" value="1"/>
</dbReference>
<keyword evidence="2" id="KW-0813">Transport</keyword>
<evidence type="ECO:0000313" key="8">
    <source>
        <dbReference type="EMBL" id="MBB5030930.1"/>
    </source>
</evidence>
<feature type="transmembrane region" description="Helical" evidence="6">
    <location>
        <begin position="93"/>
        <end position="112"/>
    </location>
</feature>
<protein>
    <submittedName>
        <fullName evidence="8">ACS family tartrate transporter-like MFS transporter</fullName>
    </submittedName>
</protein>
<name>A0A7W7Y803_9BACT</name>
<dbReference type="GO" id="GO:0005886">
    <property type="term" value="C:plasma membrane"/>
    <property type="evidence" value="ECO:0007669"/>
    <property type="project" value="TreeGrafter"/>
</dbReference>
<reference evidence="8 9" key="1">
    <citation type="submission" date="2020-08" db="EMBL/GenBank/DDBJ databases">
        <title>Genomic Encyclopedia of Type Strains, Phase IV (KMG-IV): sequencing the most valuable type-strain genomes for metagenomic binning, comparative biology and taxonomic classification.</title>
        <authorList>
            <person name="Goeker M."/>
        </authorList>
    </citation>
    <scope>NUCLEOTIDE SEQUENCE [LARGE SCALE GENOMIC DNA]</scope>
    <source>
        <strain evidence="8 9">DSM 12252</strain>
    </source>
</reference>
<comment type="caution">
    <text evidence="8">The sequence shown here is derived from an EMBL/GenBank/DDBJ whole genome shotgun (WGS) entry which is preliminary data.</text>
</comment>
<comment type="subcellular location">
    <subcellularLocation>
        <location evidence="1">Membrane</location>
        <topology evidence="1">Multi-pass membrane protein</topology>
    </subcellularLocation>
</comment>
<organism evidence="8 9">
    <name type="scientific">Prosthecobacter vanneervenii</name>
    <dbReference type="NCBI Taxonomy" id="48466"/>
    <lineage>
        <taxon>Bacteria</taxon>
        <taxon>Pseudomonadati</taxon>
        <taxon>Verrucomicrobiota</taxon>
        <taxon>Verrucomicrobiia</taxon>
        <taxon>Verrucomicrobiales</taxon>
        <taxon>Verrucomicrobiaceae</taxon>
        <taxon>Prosthecobacter</taxon>
    </lineage>
</organism>
<evidence type="ECO:0000256" key="3">
    <source>
        <dbReference type="ARBA" id="ARBA00022692"/>
    </source>
</evidence>
<dbReference type="Proteomes" id="UP000590740">
    <property type="component" value="Unassembled WGS sequence"/>
</dbReference>
<dbReference type="GO" id="GO:0022857">
    <property type="term" value="F:transmembrane transporter activity"/>
    <property type="evidence" value="ECO:0007669"/>
    <property type="project" value="InterPro"/>
</dbReference>
<feature type="transmembrane region" description="Helical" evidence="6">
    <location>
        <begin position="193"/>
        <end position="214"/>
    </location>
</feature>
<dbReference type="Gene3D" id="1.20.1250.20">
    <property type="entry name" value="MFS general substrate transporter like domains"/>
    <property type="match status" value="2"/>
</dbReference>
<evidence type="ECO:0000256" key="4">
    <source>
        <dbReference type="ARBA" id="ARBA00022989"/>
    </source>
</evidence>
<keyword evidence="9" id="KW-1185">Reference proteome</keyword>
<feature type="transmembrane region" description="Helical" evidence="6">
    <location>
        <begin position="151"/>
        <end position="173"/>
    </location>
</feature>